<dbReference type="SUPFAM" id="SSF50729">
    <property type="entry name" value="PH domain-like"/>
    <property type="match status" value="1"/>
</dbReference>
<dbReference type="PROSITE" id="PS50200">
    <property type="entry name" value="RA"/>
    <property type="match status" value="1"/>
</dbReference>
<dbReference type="Pfam" id="PF00788">
    <property type="entry name" value="RA"/>
    <property type="match status" value="1"/>
</dbReference>
<sequence length="1145" mass="128633">MKIKAPPRSFIMESSVQFMMGVQRQDRHLFLFTDILLIAKPRFSGTYKLKDKILVNELWLSSCLSEVCESIGSPEVSFVLGWPTTNVVVTFSSPQTKQLWQSKLKELIAEAKKNEERNVTSLQVCYWDHEVNEEFFKTVKVSNTQSTSDCVRLILDDIGQQSSENYQLWVKTGKDETPYPLIGHEFPFYIKMNFVRGLLQRSNFDLQNFSVSSDTKCIFILRQCSTDDVAPVADATSKKKRPRRPTLMGWRFKRNSSKQDNSNGDLSSSPSSSVFAKSFSKLWEDDNLPKPVMAILKQLFRKGPYTVGIFRKSANTRMCRELKIKLEANPDFDFKNVPVVMLAALFKEFLRSLPDCILGSSVYNEWLEVANCTDEWDKRNKVMELLKQISSANLKLLQHFLCVLWHISQHSAINKMSPENLAVCVGPSMLYISTSSRQQSILQPEVSKQVPKIVAYLISQFPDLFGKECMQLFDGVLDEDPLQKNFAAEEQLFGEFLDKDILRHDSGAEESDSLHSQQEIGGCRQDDSSIDSLERELLGGNKIITELSSKNQISLTNLSRDSGLTLSDTQLYTPEDEDECEEPGESIQSNNQIVKSTPNLDLVGLEAGNHPTKNTGVSIDGTCNEVMRKRRQVQEGSRPGSATSSPLRNQNKSSTQTGSCQQYHLPIHYSRSYSYGAGDTFLYCLLNPLFDGSVSSAEVKRNIHSGGSQLSSTKASNLYPVPLLRRTASEDSLSQVYCNRTSILTPPAYGITHQKFLTGLEIDQNDHNVSSKKIGNNSRCSDIEHLSKRCAIEVPRDNNHIDSKRKTLPCSNKVDSWKSTPSLTMIDETDNSQNKDLDAEKFGLFSATDFYGVFQNSSNVNYTYNSSTELSHENRVSMEEKGCKGSSTSVNSSRSSGSGDSFQSQSSRVSDRTLKTQTSEPLPEKSLMDWFSSYQETPSQRARASSFPHQQYDRSSLVSRVNKPNKDTTHSCMEGSRILEKPCLSLPANIPPTPPPTPPKPQKTAVHLETQRMMQADEHRAMEINTVPDNIPPSGLRWRPPEDWRKEISWSVSQLRDYFDKRSSGHSDYASQSYKQSQPPFQSHLPNSSTKYEDDCITVVRVRGGGRTDPVITVRKRTDSDSTCSSSSSSSSSSRSSLGGKESYV</sequence>
<dbReference type="PANTHER" id="PTHR23179:SF3">
    <property type="entry name" value="RHO GTPASE-ACTIVATING PROTEIN 20"/>
    <property type="match status" value="1"/>
</dbReference>
<feature type="compositionally biased region" description="Polar residues" evidence="2">
    <location>
        <begin position="1069"/>
        <end position="1090"/>
    </location>
</feature>
<feature type="domain" description="Ras-associating" evidence="3">
    <location>
        <begin position="136"/>
        <end position="204"/>
    </location>
</feature>
<dbReference type="PANTHER" id="PTHR23179">
    <property type="entry name" value="T-CELL ACTIVATION RHO GTPASE ACTIVATING PROTEIN-RELATED"/>
    <property type="match status" value="1"/>
</dbReference>
<organism evidence="5 6">
    <name type="scientific">Limulus polyphemus</name>
    <name type="common">Atlantic horseshoe crab</name>
    <dbReference type="NCBI Taxonomy" id="6850"/>
    <lineage>
        <taxon>Eukaryota</taxon>
        <taxon>Metazoa</taxon>
        <taxon>Ecdysozoa</taxon>
        <taxon>Arthropoda</taxon>
        <taxon>Chelicerata</taxon>
        <taxon>Merostomata</taxon>
        <taxon>Xiphosura</taxon>
        <taxon>Limulidae</taxon>
        <taxon>Limulus</taxon>
    </lineage>
</organism>
<dbReference type="Proteomes" id="UP000694941">
    <property type="component" value="Unplaced"/>
</dbReference>
<accession>A0ABM1BPH5</accession>
<feature type="compositionally biased region" description="Polar residues" evidence="2">
    <location>
        <begin position="640"/>
        <end position="660"/>
    </location>
</feature>
<evidence type="ECO:0000256" key="2">
    <source>
        <dbReference type="SAM" id="MobiDB-lite"/>
    </source>
</evidence>
<feature type="region of interest" description="Disordered" evidence="2">
    <location>
        <begin position="507"/>
        <end position="526"/>
    </location>
</feature>
<dbReference type="InterPro" id="IPR008936">
    <property type="entry name" value="Rho_GTPase_activation_prot"/>
</dbReference>
<feature type="domain" description="Rho-GAP" evidence="4">
    <location>
        <begin position="277"/>
        <end position="465"/>
    </location>
</feature>
<dbReference type="GeneID" id="106470169"/>
<feature type="region of interest" description="Disordered" evidence="2">
    <location>
        <begin position="232"/>
        <end position="272"/>
    </location>
</feature>
<evidence type="ECO:0000259" key="4">
    <source>
        <dbReference type="PROSITE" id="PS50238"/>
    </source>
</evidence>
<feature type="compositionally biased region" description="Basic and acidic residues" evidence="2">
    <location>
        <begin position="873"/>
        <end position="883"/>
    </location>
</feature>
<feature type="region of interest" description="Disordered" evidence="2">
    <location>
        <begin position="1061"/>
        <end position="1090"/>
    </location>
</feature>
<dbReference type="Gene3D" id="2.30.29.30">
    <property type="entry name" value="Pleckstrin-homology domain (PH domain)/Phosphotyrosine-binding domain (PTB)"/>
    <property type="match status" value="1"/>
</dbReference>
<evidence type="ECO:0000259" key="3">
    <source>
        <dbReference type="PROSITE" id="PS50200"/>
    </source>
</evidence>
<feature type="compositionally biased region" description="Low complexity" evidence="2">
    <location>
        <begin position="1121"/>
        <end position="1137"/>
    </location>
</feature>
<dbReference type="PROSITE" id="PS50238">
    <property type="entry name" value="RHOGAP"/>
    <property type="match status" value="1"/>
</dbReference>
<evidence type="ECO:0000256" key="1">
    <source>
        <dbReference type="ARBA" id="ARBA00022468"/>
    </source>
</evidence>
<dbReference type="InterPro" id="IPR000198">
    <property type="entry name" value="RhoGAP_dom"/>
</dbReference>
<dbReference type="Pfam" id="PF00620">
    <property type="entry name" value="RhoGAP"/>
    <property type="match status" value="1"/>
</dbReference>
<dbReference type="InterPro" id="IPR047887">
    <property type="entry name" value="ARHGAP20_PH"/>
</dbReference>
<dbReference type="Pfam" id="PF22286">
    <property type="entry name" value="RHG20_PH"/>
    <property type="match status" value="1"/>
</dbReference>
<dbReference type="InterPro" id="IPR001849">
    <property type="entry name" value="PH_domain"/>
</dbReference>
<name>A0ABM1BPH5_LIMPO</name>
<dbReference type="InterPro" id="IPR000159">
    <property type="entry name" value="RA_dom"/>
</dbReference>
<feature type="compositionally biased region" description="Low complexity" evidence="2">
    <location>
        <begin position="262"/>
        <end position="272"/>
    </location>
</feature>
<feature type="compositionally biased region" description="Polar residues" evidence="2">
    <location>
        <begin position="941"/>
        <end position="959"/>
    </location>
</feature>
<feature type="region of interest" description="Disordered" evidence="2">
    <location>
        <begin position="873"/>
        <end position="927"/>
    </location>
</feature>
<dbReference type="Gene3D" id="1.10.555.10">
    <property type="entry name" value="Rho GTPase activation protein"/>
    <property type="match status" value="1"/>
</dbReference>
<feature type="region of interest" description="Disordered" evidence="2">
    <location>
        <begin position="941"/>
        <end position="971"/>
    </location>
</feature>
<dbReference type="SUPFAM" id="SSF48350">
    <property type="entry name" value="GTPase activation domain, GAP"/>
    <property type="match status" value="1"/>
</dbReference>
<keyword evidence="1" id="KW-0343">GTPase activation</keyword>
<evidence type="ECO:0000313" key="5">
    <source>
        <dbReference type="Proteomes" id="UP000694941"/>
    </source>
</evidence>
<dbReference type="SMART" id="SM00233">
    <property type="entry name" value="PH"/>
    <property type="match status" value="1"/>
</dbReference>
<dbReference type="RefSeq" id="XP_013786152.1">
    <property type="nucleotide sequence ID" value="XM_013930698.2"/>
</dbReference>
<dbReference type="CDD" id="cd13319">
    <property type="entry name" value="PH_RARhoGAP"/>
    <property type="match status" value="1"/>
</dbReference>
<reference evidence="6" key="1">
    <citation type="submission" date="2025-08" db="UniProtKB">
        <authorList>
            <consortium name="RefSeq"/>
        </authorList>
    </citation>
    <scope>IDENTIFICATION</scope>
    <source>
        <tissue evidence="6">Muscle</tissue>
    </source>
</reference>
<keyword evidence="5" id="KW-1185">Reference proteome</keyword>
<proteinExistence type="predicted"/>
<protein>
    <submittedName>
        <fullName evidence="6">Uncharacterized protein LOC106470169</fullName>
    </submittedName>
</protein>
<feature type="compositionally biased region" description="Low complexity" evidence="2">
    <location>
        <begin position="886"/>
        <end position="908"/>
    </location>
</feature>
<dbReference type="SMART" id="SM00324">
    <property type="entry name" value="RhoGAP"/>
    <property type="match status" value="1"/>
</dbReference>
<evidence type="ECO:0000313" key="6">
    <source>
        <dbReference type="RefSeq" id="XP_013786152.1"/>
    </source>
</evidence>
<dbReference type="InterPro" id="IPR011993">
    <property type="entry name" value="PH-like_dom_sf"/>
</dbReference>
<feature type="region of interest" description="Disordered" evidence="2">
    <location>
        <begin position="630"/>
        <end position="660"/>
    </location>
</feature>
<feature type="region of interest" description="Disordered" evidence="2">
    <location>
        <begin position="1104"/>
        <end position="1145"/>
    </location>
</feature>
<gene>
    <name evidence="6" type="primary">LOC106470169</name>
</gene>